<feature type="compositionally biased region" description="Polar residues" evidence="5">
    <location>
        <begin position="756"/>
        <end position="769"/>
    </location>
</feature>
<dbReference type="GO" id="GO:0031087">
    <property type="term" value="P:deadenylation-independent decapping of nuclear-transcribed mRNA"/>
    <property type="evidence" value="ECO:0007669"/>
    <property type="project" value="TreeGrafter"/>
</dbReference>
<dbReference type="InterPro" id="IPR010334">
    <property type="entry name" value="Dcp1"/>
</dbReference>
<feature type="compositionally biased region" description="Polar residues" evidence="5">
    <location>
        <begin position="351"/>
        <end position="361"/>
    </location>
</feature>
<dbReference type="GO" id="GO:0003729">
    <property type="term" value="F:mRNA binding"/>
    <property type="evidence" value="ECO:0007669"/>
    <property type="project" value="TreeGrafter"/>
</dbReference>
<feature type="compositionally biased region" description="Basic and acidic residues" evidence="5">
    <location>
        <begin position="744"/>
        <end position="755"/>
    </location>
</feature>
<keyword evidence="7" id="KW-1185">Reference proteome</keyword>
<evidence type="ECO:0000313" key="7">
    <source>
        <dbReference type="Proteomes" id="UP000772434"/>
    </source>
</evidence>
<dbReference type="EMBL" id="JADNRY010000093">
    <property type="protein sequence ID" value="KAF9066078.1"/>
    <property type="molecule type" value="Genomic_DNA"/>
</dbReference>
<dbReference type="CDD" id="cd09804">
    <property type="entry name" value="Dcp1"/>
    <property type="match status" value="1"/>
</dbReference>
<dbReference type="SUPFAM" id="SSF50729">
    <property type="entry name" value="PH domain-like"/>
    <property type="match status" value="1"/>
</dbReference>
<dbReference type="AlphaFoldDB" id="A0A9P5U5S7"/>
<feature type="compositionally biased region" description="Acidic residues" evidence="5">
    <location>
        <begin position="579"/>
        <end position="590"/>
    </location>
</feature>
<sequence length="981" mass="106263">MSKSPLRSASVARNGVDSSFMSAASRYAHNLKVLRRRDPSILRIFDQFSHVCVYHHNGERWEKKGYEGSMFLYERADYPPYGFYILNRQGMDDYIQRLWPEDNVGVHGNILMLRTWPDWSRNRVSDIAAIDPFDRRYKWNGENPPSADKATSQTIGLWMFTTDSREPMIKVMNRLHDYVKQNLPYPEEFRYGPDKAPPPTNGIPLRTASAASTGSGVSAASSSHTGSLSASSSQPRSQRHSPNQSYLNPLLYQTTNSPSFTLEPVDETPRRAKRRKEKRGRPIESGDITPMANPANHVSDLEKLFSKLVKPSVLQSNSSPVPTEGTLTSGPSSQPSSNKVTIESLFASARISPSNETQNAARKSRTKPSRKIEPLDEFSGSVLLGSSKAQAGRGESLPATTSTNNTGLALLNDIFASASSSSIVMPERAAYPTSEPAAVDEPEAIEIHSPRPQAPVQLASMFDAAAVPSPSPAAVSGLGLGLEHVGTGRQRRPAIADFDEPIPLLDSLSAGQAISTATAESRPDEVRRKLLDMIGLGSKVQSYSHNHLEVSGDATPRVGPVAGLPRQVSNGGSEYSGLNDDDDDDDDDDDEAILELDFSDTHALSDLRVFERREQALREQLLERRTASRNASSRNVSRSTTPAVSDPNAVIASKANNVHGSSLKGFLPFAGKWTAAQPVGVDTDKAATMTSTSLGPARSITPIQPSRETTANVPVTPPAAVAVASPPAGSPSSTRKKTRRGRGRGKEGESKENLERSLSPTQRVKTSVVPNGDQVSDPASAANVSEALANGVPANPDIDRVVQCLSSVLSLQTIKVECKEDLTAVTLRLLQTDTRFVDELWNAWNARAISMTNQSSSDDAAVNSTFNSQQEQIALNRTASPSTPPLKLARSASAVLELPTLATAATSLQTFEYSQLNTDKSSVSIPPMVMDVESVEAARERKENQNKRVDVDVNMEEQLIEAGEVAAFDKEEENDVVESML</sequence>
<feature type="compositionally biased region" description="Low complexity" evidence="5">
    <location>
        <begin position="207"/>
        <end position="245"/>
    </location>
</feature>
<comment type="subcellular location">
    <subcellularLocation>
        <location evidence="1">Cytoplasm</location>
    </subcellularLocation>
</comment>
<feature type="compositionally biased region" description="Low complexity" evidence="5">
    <location>
        <begin position="628"/>
        <end position="641"/>
    </location>
</feature>
<feature type="compositionally biased region" description="Basic residues" evidence="5">
    <location>
        <begin position="734"/>
        <end position="743"/>
    </location>
</feature>
<proteinExistence type="inferred from homology"/>
<dbReference type="GO" id="GO:0000932">
    <property type="term" value="C:P-body"/>
    <property type="evidence" value="ECO:0007669"/>
    <property type="project" value="TreeGrafter"/>
</dbReference>
<feature type="region of interest" description="Disordered" evidence="5">
    <location>
        <begin position="189"/>
        <end position="295"/>
    </location>
</feature>
<organism evidence="6 7">
    <name type="scientific">Rhodocollybia butyracea</name>
    <dbReference type="NCBI Taxonomy" id="206335"/>
    <lineage>
        <taxon>Eukaryota</taxon>
        <taxon>Fungi</taxon>
        <taxon>Dikarya</taxon>
        <taxon>Basidiomycota</taxon>
        <taxon>Agaricomycotina</taxon>
        <taxon>Agaricomycetes</taxon>
        <taxon>Agaricomycetidae</taxon>
        <taxon>Agaricales</taxon>
        <taxon>Marasmiineae</taxon>
        <taxon>Omphalotaceae</taxon>
        <taxon>Rhodocollybia</taxon>
    </lineage>
</organism>
<dbReference type="Pfam" id="PF06058">
    <property type="entry name" value="DCP1"/>
    <property type="match status" value="1"/>
</dbReference>
<dbReference type="PANTHER" id="PTHR16290:SF0">
    <property type="entry name" value="DECAPPING PROTEIN 1, ISOFORM A"/>
    <property type="match status" value="1"/>
</dbReference>
<evidence type="ECO:0000256" key="2">
    <source>
        <dbReference type="ARBA" id="ARBA00008778"/>
    </source>
</evidence>
<dbReference type="GO" id="GO:0000290">
    <property type="term" value="P:deadenylation-dependent decapping of nuclear-transcribed mRNA"/>
    <property type="evidence" value="ECO:0007669"/>
    <property type="project" value="InterPro"/>
</dbReference>
<evidence type="ECO:0000313" key="6">
    <source>
        <dbReference type="EMBL" id="KAF9066078.1"/>
    </source>
</evidence>
<dbReference type="Gene3D" id="2.30.29.30">
    <property type="entry name" value="Pleckstrin-homology domain (PH domain)/Phosphotyrosine-binding domain (PTB)"/>
    <property type="match status" value="1"/>
</dbReference>
<comment type="caution">
    <text evidence="6">The sequence shown here is derived from an EMBL/GenBank/DDBJ whole genome shotgun (WGS) entry which is preliminary data.</text>
</comment>
<reference evidence="6" key="1">
    <citation type="submission" date="2020-11" db="EMBL/GenBank/DDBJ databases">
        <authorList>
            <consortium name="DOE Joint Genome Institute"/>
            <person name="Ahrendt S."/>
            <person name="Riley R."/>
            <person name="Andreopoulos W."/>
            <person name="Labutti K."/>
            <person name="Pangilinan J."/>
            <person name="Ruiz-Duenas F.J."/>
            <person name="Barrasa J.M."/>
            <person name="Sanchez-Garcia M."/>
            <person name="Camarero S."/>
            <person name="Miyauchi S."/>
            <person name="Serrano A."/>
            <person name="Linde D."/>
            <person name="Babiker R."/>
            <person name="Drula E."/>
            <person name="Ayuso-Fernandez I."/>
            <person name="Pacheco R."/>
            <person name="Padilla G."/>
            <person name="Ferreira P."/>
            <person name="Barriuso J."/>
            <person name="Kellner H."/>
            <person name="Castanera R."/>
            <person name="Alfaro M."/>
            <person name="Ramirez L."/>
            <person name="Pisabarro A.G."/>
            <person name="Kuo A."/>
            <person name="Tritt A."/>
            <person name="Lipzen A."/>
            <person name="He G."/>
            <person name="Yan M."/>
            <person name="Ng V."/>
            <person name="Cullen D."/>
            <person name="Martin F."/>
            <person name="Rosso M.-N."/>
            <person name="Henrissat B."/>
            <person name="Hibbett D."/>
            <person name="Martinez A.T."/>
            <person name="Grigoriev I.V."/>
        </authorList>
    </citation>
    <scope>NUCLEOTIDE SEQUENCE</scope>
    <source>
        <strain evidence="6">AH 40177</strain>
    </source>
</reference>
<comment type="similarity">
    <text evidence="2">Belongs to the DCP1 family.</text>
</comment>
<dbReference type="OrthoDB" id="440673at2759"/>
<protein>
    <submittedName>
        <fullName evidence="6">Uncharacterized protein</fullName>
    </submittedName>
</protein>
<evidence type="ECO:0000256" key="5">
    <source>
        <dbReference type="SAM" id="MobiDB-lite"/>
    </source>
</evidence>
<dbReference type="PANTHER" id="PTHR16290">
    <property type="entry name" value="TRANSCRIPTION FACTOR SMIF DECAPPING ENZYME DCP1"/>
    <property type="match status" value="1"/>
</dbReference>
<keyword evidence="4" id="KW-0507">mRNA processing</keyword>
<feature type="region of interest" description="Disordered" evidence="5">
    <location>
        <begin position="623"/>
        <end position="648"/>
    </location>
</feature>
<keyword evidence="3" id="KW-0963">Cytoplasm</keyword>
<evidence type="ECO:0000256" key="3">
    <source>
        <dbReference type="ARBA" id="ARBA00022490"/>
    </source>
</evidence>
<name>A0A9P5U5S7_9AGAR</name>
<feature type="compositionally biased region" description="Polar residues" evidence="5">
    <location>
        <begin position="251"/>
        <end position="260"/>
    </location>
</feature>
<dbReference type="InterPro" id="IPR011993">
    <property type="entry name" value="PH-like_dom_sf"/>
</dbReference>
<dbReference type="GO" id="GO:0006397">
    <property type="term" value="P:mRNA processing"/>
    <property type="evidence" value="ECO:0007669"/>
    <property type="project" value="UniProtKB-KW"/>
</dbReference>
<dbReference type="GO" id="GO:0008047">
    <property type="term" value="F:enzyme activator activity"/>
    <property type="evidence" value="ECO:0007669"/>
    <property type="project" value="InterPro"/>
</dbReference>
<feature type="compositionally biased region" description="Polar residues" evidence="5">
    <location>
        <begin position="314"/>
        <end position="341"/>
    </location>
</feature>
<feature type="compositionally biased region" description="Low complexity" evidence="5">
    <location>
        <begin position="709"/>
        <end position="733"/>
    </location>
</feature>
<feature type="region of interest" description="Disordered" evidence="5">
    <location>
        <begin position="314"/>
        <end position="379"/>
    </location>
</feature>
<feature type="region of interest" description="Disordered" evidence="5">
    <location>
        <begin position="690"/>
        <end position="781"/>
    </location>
</feature>
<accession>A0A9P5U5S7</accession>
<evidence type="ECO:0000256" key="4">
    <source>
        <dbReference type="ARBA" id="ARBA00022664"/>
    </source>
</evidence>
<feature type="region of interest" description="Disordered" evidence="5">
    <location>
        <begin position="550"/>
        <end position="590"/>
    </location>
</feature>
<dbReference type="Proteomes" id="UP000772434">
    <property type="component" value="Unassembled WGS sequence"/>
</dbReference>
<evidence type="ECO:0000256" key="1">
    <source>
        <dbReference type="ARBA" id="ARBA00004496"/>
    </source>
</evidence>
<gene>
    <name evidence="6" type="ORF">BDP27DRAFT_1449928</name>
</gene>